<dbReference type="PANTHER" id="PTHR11012:SF59">
    <property type="entry name" value="CHK KINASE-LIKE DOMAIN-CONTAINING PROTEIN-RELATED"/>
    <property type="match status" value="1"/>
</dbReference>
<dbReference type="Pfam" id="PF02958">
    <property type="entry name" value="EcKL"/>
    <property type="match status" value="1"/>
</dbReference>
<evidence type="ECO:0000313" key="2">
    <source>
        <dbReference type="EMBL" id="JAV29447.1"/>
    </source>
</evidence>
<dbReference type="InterPro" id="IPR004119">
    <property type="entry name" value="EcKL"/>
</dbReference>
<evidence type="ECO:0000259" key="1">
    <source>
        <dbReference type="SMART" id="SM00587"/>
    </source>
</evidence>
<dbReference type="Gene3D" id="3.90.1200.10">
    <property type="match status" value="1"/>
</dbReference>
<dbReference type="InterPro" id="IPR011009">
    <property type="entry name" value="Kinase-like_dom_sf"/>
</dbReference>
<dbReference type="AlphaFoldDB" id="A0A1Q3FPF5"/>
<reference evidence="2" key="1">
    <citation type="submission" date="2017-01" db="EMBL/GenBank/DDBJ databases">
        <title>A deep insight into the sialotranscriptome of adult male and female Cluex tarsalis mosquitoes.</title>
        <authorList>
            <person name="Ribeiro J.M."/>
            <person name="Moreira F."/>
            <person name="Bernard K.A."/>
            <person name="Calvo E."/>
        </authorList>
    </citation>
    <scope>NUCLEOTIDE SEQUENCE</scope>
    <source>
        <strain evidence="2">Kern County</strain>
        <tissue evidence="2">Salivary glands</tissue>
    </source>
</reference>
<dbReference type="PANTHER" id="PTHR11012">
    <property type="entry name" value="PROTEIN KINASE-LIKE DOMAIN-CONTAINING"/>
    <property type="match status" value="1"/>
</dbReference>
<dbReference type="SUPFAM" id="SSF56112">
    <property type="entry name" value="Protein kinase-like (PK-like)"/>
    <property type="match status" value="1"/>
</dbReference>
<dbReference type="EMBL" id="GFDL01005598">
    <property type="protein sequence ID" value="JAV29447.1"/>
    <property type="molecule type" value="Transcribed_RNA"/>
</dbReference>
<feature type="domain" description="CHK kinase-like" evidence="1">
    <location>
        <begin position="126"/>
        <end position="324"/>
    </location>
</feature>
<name>A0A1Q3FPF5_CULTA</name>
<proteinExistence type="predicted"/>
<accession>A0A1Q3FPF5</accession>
<dbReference type="SMART" id="SM00587">
    <property type="entry name" value="CHK"/>
    <property type="match status" value="1"/>
</dbReference>
<organism evidence="2">
    <name type="scientific">Culex tarsalis</name>
    <name type="common">Encephalitis mosquito</name>
    <dbReference type="NCBI Taxonomy" id="7177"/>
    <lineage>
        <taxon>Eukaryota</taxon>
        <taxon>Metazoa</taxon>
        <taxon>Ecdysozoa</taxon>
        <taxon>Arthropoda</taxon>
        <taxon>Hexapoda</taxon>
        <taxon>Insecta</taxon>
        <taxon>Pterygota</taxon>
        <taxon>Neoptera</taxon>
        <taxon>Endopterygota</taxon>
        <taxon>Diptera</taxon>
        <taxon>Nematocera</taxon>
        <taxon>Culicoidea</taxon>
        <taxon>Culicidae</taxon>
        <taxon>Culicinae</taxon>
        <taxon>Culicini</taxon>
        <taxon>Culex</taxon>
        <taxon>Culex</taxon>
    </lineage>
</organism>
<dbReference type="InterPro" id="IPR015897">
    <property type="entry name" value="CHK_kinase-like"/>
</dbReference>
<sequence length="417" mass="48204">MAAEDHQLGLTCADKQTIVENYFKDSSQKEITIVSSSVASFGEQRTGYLGDHHLLTIVINTGEDEEREITFFVKKLPTRIPKLAKYLVEMKAFSKEAELFHELLPKLSKFGKFVPECLFQKDNELLVFKNAKLEGFKVLDGNRGLLDLIHLEQVLRALARLHAASFALEAELGKSIVEVFPGVLDENAWVKQENHARTLELEVVIKTLCAVIDHYEKPEPRKEDLLRQIPNCIRQLYELVKSSTVCRNAVSHSDLWNNNIMFCHNESGVPVDCLLVDFQLARYAPPAYDFNMLAALTTTREFRRKHLTFLQGFYYQSLKTELLRHGLNIEQILSHEEFRESCKFYQRAGAIDSFIISHITLLPRNLLDETFSSAEQFERFDEKFKIEKCLKAFDEDVHYRERMVDIIETLYEVFGLV</sequence>
<protein>
    <submittedName>
        <fullName evidence="2">Putative juvenile hormone-inducible protein</fullName>
    </submittedName>
</protein>